<proteinExistence type="predicted"/>
<evidence type="ECO:0000256" key="14">
    <source>
        <dbReference type="ARBA" id="ARBA00023136"/>
    </source>
</evidence>
<dbReference type="InterPro" id="IPR024788">
    <property type="entry name" value="Malectin-like_Carb-bd_dom"/>
</dbReference>
<dbReference type="OMA" id="MAPDNGG"/>
<dbReference type="HOGENOM" id="CLU_000288_41_1_1"/>
<dbReference type="Gramene" id="EOY26976">
    <property type="protein sequence ID" value="EOY26976"/>
    <property type="gene ID" value="TCM_028924"/>
</dbReference>
<dbReference type="FunFam" id="1.10.510.10:FF:000146">
    <property type="entry name" value="LRR receptor-like serine/threonine-protein kinase IOS1"/>
    <property type="match status" value="1"/>
</dbReference>
<dbReference type="GO" id="GO:0004674">
    <property type="term" value="F:protein serine/threonine kinase activity"/>
    <property type="evidence" value="ECO:0007669"/>
    <property type="project" value="UniProtKB-KW"/>
</dbReference>
<keyword evidence="11 21" id="KW-0418">Kinase</keyword>
<evidence type="ECO:0000256" key="17">
    <source>
        <dbReference type="ARBA" id="ARBA00048679"/>
    </source>
</evidence>
<evidence type="ECO:0000256" key="10">
    <source>
        <dbReference type="ARBA" id="ARBA00022741"/>
    </source>
</evidence>
<dbReference type="PROSITE" id="PS50011">
    <property type="entry name" value="PROTEIN_KINASE_DOM"/>
    <property type="match status" value="1"/>
</dbReference>
<keyword evidence="8" id="KW-0732">Signal</keyword>
<dbReference type="Pfam" id="PF12819">
    <property type="entry name" value="Malectin_like"/>
    <property type="match status" value="1"/>
</dbReference>
<reference evidence="21 22" key="1">
    <citation type="journal article" date="2013" name="Genome Biol.">
        <title>The genome sequence of the most widely cultivated cacao type and its use to identify candidate genes regulating pod color.</title>
        <authorList>
            <person name="Motamayor J.C."/>
            <person name="Mockaitis K."/>
            <person name="Schmutz J."/>
            <person name="Haiminen N."/>
            <person name="Iii D.L."/>
            <person name="Cornejo O."/>
            <person name="Findley S.D."/>
            <person name="Zheng P."/>
            <person name="Utro F."/>
            <person name="Royaert S."/>
            <person name="Saski C."/>
            <person name="Jenkins J."/>
            <person name="Podicheti R."/>
            <person name="Zhao M."/>
            <person name="Scheffler B.E."/>
            <person name="Stack J.C."/>
            <person name="Feltus F.A."/>
            <person name="Mustiga G.M."/>
            <person name="Amores F."/>
            <person name="Phillips W."/>
            <person name="Marelli J.P."/>
            <person name="May G.D."/>
            <person name="Shapiro H."/>
            <person name="Ma J."/>
            <person name="Bustamante C.D."/>
            <person name="Schnell R.J."/>
            <person name="Main D."/>
            <person name="Gilbert D."/>
            <person name="Parida L."/>
            <person name="Kuhn D.N."/>
        </authorList>
    </citation>
    <scope>NUCLEOTIDE SEQUENCE [LARGE SCALE GENOMIC DNA]</scope>
    <source>
        <strain evidence="22">cv. Matina 1-6</strain>
    </source>
</reference>
<feature type="transmembrane region" description="Helical" evidence="19">
    <location>
        <begin position="539"/>
        <end position="565"/>
    </location>
</feature>
<dbReference type="SUPFAM" id="SSF52058">
    <property type="entry name" value="L domain-like"/>
    <property type="match status" value="1"/>
</dbReference>
<comment type="catalytic activity">
    <reaction evidence="17">
        <text>L-seryl-[protein] + ATP = O-phospho-L-seryl-[protein] + ADP + H(+)</text>
        <dbReference type="Rhea" id="RHEA:17989"/>
        <dbReference type="Rhea" id="RHEA-COMP:9863"/>
        <dbReference type="Rhea" id="RHEA-COMP:11604"/>
        <dbReference type="ChEBI" id="CHEBI:15378"/>
        <dbReference type="ChEBI" id="CHEBI:29999"/>
        <dbReference type="ChEBI" id="CHEBI:30616"/>
        <dbReference type="ChEBI" id="CHEBI:83421"/>
        <dbReference type="ChEBI" id="CHEBI:456216"/>
        <dbReference type="EC" id="2.7.11.1"/>
    </reaction>
</comment>
<sequence length="915" mass="102516">MMSRHELFIVLNNLLPLFILVFGITSSWDTPTLTEATKHDVGRRKLATQNNPGFISIDCGVEEDYLNGETGIYYKSDKDFIETGENHDISASASRNNYYVVQWREYGNLRSFPDGKKNCYTLKPEQGRNNSYRIRASFLYGNYDGKNEIPEFELYVGVNYWDTVRLPSLWYMLFLDIIYFFTADTGYVCLVNTGLGIPFISALELRLSNESAFNTTYSVALGNVRASDLGISSNHSFRYKDDGYDRIWQPLQFPSSVPISPSLNIANQVDDLYKVPAEVLRTAIQPVNGSRSLNYTYYSSRFPFSQYLVCFYFAEIEETARQDRLREFTITLNGFKIGPITLEYLKPLPVSSQNLPVQGVINFTIDATEESDLPPILNAMEFYQVLPLPYSPTDPTDGDAIMAIKQTYNINKDDWQGDPCLPKEYTWSGLTCRFNGTPRIISLNLSASKLTGAISLSFSNLQAIESLDLSYNELTGPVPEVLAQLPNLKVLNLSGNKLAGSVPQSLKDKSDDGSLVLRLAENPDLCQMDPCHDKEKKKFVVPVVASIVSVLVLIFFSILIVFCMIRRRRQQEPLIKSSEEGSFKSKNRPFSYSQIVKITGNFTTVVGEGGFGKVYLGSLNDEAPVAVKLLSPSSKQGFKEFRAEVQLLMIVHHRNLVSLIGYCDENGKMALIYEYMANGNLRQHLSDTNGNVLKWKERLQIAIDAAYGLEYLHNGCKPSIVHRDLKSANILLTESMQAKIADFGLSKIFLTENESHISTCPAGTPGYLDPEFHCSGNLNKKSDVYSFGIVLFELITGQPAIIRIPDCGVHILQWLSPIVEKGDIRNIIDPSLQGEFDVNAAWKVVDIAMSCAQPASIQRPDMSLVLTELKECMAIEMAHGRTQRVLSNMTTSSNSPEISLLNVDSELNLLNPIPR</sequence>
<evidence type="ECO:0000256" key="4">
    <source>
        <dbReference type="ARBA" id="ARBA00022553"/>
    </source>
</evidence>
<accession>A0A061GBL2</accession>
<dbReference type="InterPro" id="IPR008271">
    <property type="entry name" value="Ser/Thr_kinase_AS"/>
</dbReference>
<dbReference type="Pfam" id="PF07714">
    <property type="entry name" value="PK_Tyr_Ser-Thr"/>
    <property type="match status" value="1"/>
</dbReference>
<evidence type="ECO:0000256" key="13">
    <source>
        <dbReference type="ARBA" id="ARBA00022989"/>
    </source>
</evidence>
<protein>
    <recommendedName>
        <fullName evidence="2">non-specific serine/threonine protein kinase</fullName>
        <ecNumber evidence="2">2.7.11.1</ecNumber>
    </recommendedName>
</protein>
<dbReference type="Proteomes" id="UP000026915">
    <property type="component" value="Chromosome 6"/>
</dbReference>
<evidence type="ECO:0000256" key="19">
    <source>
        <dbReference type="SAM" id="Phobius"/>
    </source>
</evidence>
<dbReference type="GO" id="GO:0005524">
    <property type="term" value="F:ATP binding"/>
    <property type="evidence" value="ECO:0007669"/>
    <property type="project" value="UniProtKB-UniRule"/>
</dbReference>
<dbReference type="eggNOG" id="ENOG502QQCZ">
    <property type="taxonomic scope" value="Eukaryota"/>
</dbReference>
<dbReference type="EMBL" id="CM001884">
    <property type="protein sequence ID" value="EOY26976.1"/>
    <property type="molecule type" value="Genomic_DNA"/>
</dbReference>
<dbReference type="InterPro" id="IPR017441">
    <property type="entry name" value="Protein_kinase_ATP_BS"/>
</dbReference>
<evidence type="ECO:0000256" key="1">
    <source>
        <dbReference type="ARBA" id="ARBA00004167"/>
    </source>
</evidence>
<dbReference type="SUPFAM" id="SSF56112">
    <property type="entry name" value="Protein kinase-like (PK-like)"/>
    <property type="match status" value="1"/>
</dbReference>
<evidence type="ECO:0000256" key="12">
    <source>
        <dbReference type="ARBA" id="ARBA00022840"/>
    </source>
</evidence>
<dbReference type="Gene3D" id="1.10.510.10">
    <property type="entry name" value="Transferase(Phosphotransferase) domain 1"/>
    <property type="match status" value="1"/>
</dbReference>
<dbReference type="FunCoup" id="A0A061GBL2">
    <property type="interactions" value="218"/>
</dbReference>
<evidence type="ECO:0000256" key="15">
    <source>
        <dbReference type="ARBA" id="ARBA00023170"/>
    </source>
</evidence>
<dbReference type="SMART" id="SM00220">
    <property type="entry name" value="S_TKc"/>
    <property type="match status" value="1"/>
</dbReference>
<comment type="subcellular location">
    <subcellularLocation>
        <location evidence="1">Membrane</location>
        <topology evidence="1">Single-pass membrane protein</topology>
    </subcellularLocation>
</comment>
<dbReference type="Gene3D" id="3.80.10.10">
    <property type="entry name" value="Ribonuclease Inhibitor"/>
    <property type="match status" value="1"/>
</dbReference>
<dbReference type="GO" id="GO:0016020">
    <property type="term" value="C:membrane"/>
    <property type="evidence" value="ECO:0007669"/>
    <property type="project" value="UniProtKB-SubCell"/>
</dbReference>
<dbReference type="InterPro" id="IPR001245">
    <property type="entry name" value="Ser-Thr/Tyr_kinase_cat_dom"/>
</dbReference>
<dbReference type="AlphaFoldDB" id="A0A061GBL2"/>
<dbReference type="InterPro" id="IPR000719">
    <property type="entry name" value="Prot_kinase_dom"/>
</dbReference>
<evidence type="ECO:0000256" key="16">
    <source>
        <dbReference type="ARBA" id="ARBA00047899"/>
    </source>
</evidence>
<keyword evidence="6" id="KW-0808">Transferase</keyword>
<gene>
    <name evidence="21" type="ORF">TCM_028924</name>
</gene>
<evidence type="ECO:0000256" key="9">
    <source>
        <dbReference type="ARBA" id="ARBA00022737"/>
    </source>
</evidence>
<dbReference type="InParanoid" id="A0A061GBL2"/>
<organism evidence="21 22">
    <name type="scientific">Theobroma cacao</name>
    <name type="common">Cacao</name>
    <name type="synonym">Cocoa</name>
    <dbReference type="NCBI Taxonomy" id="3641"/>
    <lineage>
        <taxon>Eukaryota</taxon>
        <taxon>Viridiplantae</taxon>
        <taxon>Streptophyta</taxon>
        <taxon>Embryophyta</taxon>
        <taxon>Tracheophyta</taxon>
        <taxon>Spermatophyta</taxon>
        <taxon>Magnoliopsida</taxon>
        <taxon>eudicotyledons</taxon>
        <taxon>Gunneridae</taxon>
        <taxon>Pentapetalae</taxon>
        <taxon>rosids</taxon>
        <taxon>malvids</taxon>
        <taxon>Malvales</taxon>
        <taxon>Malvaceae</taxon>
        <taxon>Byttnerioideae</taxon>
        <taxon>Theobroma</taxon>
    </lineage>
</organism>
<name>A0A061GBL2_THECC</name>
<dbReference type="InterPro" id="IPR032675">
    <property type="entry name" value="LRR_dom_sf"/>
</dbReference>
<dbReference type="CDD" id="cd14066">
    <property type="entry name" value="STKc_IRAK"/>
    <property type="match status" value="1"/>
</dbReference>
<evidence type="ECO:0000256" key="5">
    <source>
        <dbReference type="ARBA" id="ARBA00022614"/>
    </source>
</evidence>
<evidence type="ECO:0000256" key="7">
    <source>
        <dbReference type="ARBA" id="ARBA00022692"/>
    </source>
</evidence>
<dbReference type="PANTHER" id="PTHR45631:SF212">
    <property type="entry name" value="PROTEIN KINASE DOMAIN-CONTAINING PROTEIN"/>
    <property type="match status" value="1"/>
</dbReference>
<dbReference type="FunFam" id="3.80.10.10:FF:000129">
    <property type="entry name" value="Leucine-rich repeat receptor-like kinase"/>
    <property type="match status" value="1"/>
</dbReference>
<keyword evidence="14 19" id="KW-0472">Membrane</keyword>
<dbReference type="Pfam" id="PF13855">
    <property type="entry name" value="LRR_8"/>
    <property type="match status" value="1"/>
</dbReference>
<evidence type="ECO:0000313" key="21">
    <source>
        <dbReference type="EMBL" id="EOY26976.1"/>
    </source>
</evidence>
<evidence type="ECO:0000313" key="22">
    <source>
        <dbReference type="Proteomes" id="UP000026915"/>
    </source>
</evidence>
<keyword evidence="7 19" id="KW-0812">Transmembrane</keyword>
<keyword evidence="12 18" id="KW-0067">ATP-binding</keyword>
<keyword evidence="22" id="KW-1185">Reference proteome</keyword>
<dbReference type="FunFam" id="3.30.200.20:FF:000394">
    <property type="entry name" value="Leucine-rich repeat receptor-like protein kinase"/>
    <property type="match status" value="1"/>
</dbReference>
<dbReference type="EC" id="2.7.11.1" evidence="2"/>
<feature type="binding site" evidence="18">
    <location>
        <position position="628"/>
    </location>
    <ligand>
        <name>ATP</name>
        <dbReference type="ChEBI" id="CHEBI:30616"/>
    </ligand>
</feature>
<feature type="transmembrane region" description="Helical" evidence="19">
    <location>
        <begin position="7"/>
        <end position="28"/>
    </location>
</feature>
<evidence type="ECO:0000256" key="8">
    <source>
        <dbReference type="ARBA" id="ARBA00022729"/>
    </source>
</evidence>
<keyword evidence="13 19" id="KW-1133">Transmembrane helix</keyword>
<keyword evidence="10 18" id="KW-0547">Nucleotide-binding</keyword>
<dbReference type="Gene3D" id="3.30.200.20">
    <property type="entry name" value="Phosphorylase Kinase, domain 1"/>
    <property type="match status" value="1"/>
</dbReference>
<dbReference type="PROSITE" id="PS00108">
    <property type="entry name" value="PROTEIN_KINASE_ST"/>
    <property type="match status" value="1"/>
</dbReference>
<keyword evidence="5" id="KW-0433">Leucine-rich repeat</keyword>
<evidence type="ECO:0000259" key="20">
    <source>
        <dbReference type="PROSITE" id="PS50011"/>
    </source>
</evidence>
<dbReference type="InterPro" id="IPR011009">
    <property type="entry name" value="Kinase-like_dom_sf"/>
</dbReference>
<dbReference type="PRINTS" id="PR00019">
    <property type="entry name" value="LEURICHRPT"/>
</dbReference>
<keyword evidence="4" id="KW-0597">Phosphoprotein</keyword>
<evidence type="ECO:0000256" key="11">
    <source>
        <dbReference type="ARBA" id="ARBA00022777"/>
    </source>
</evidence>
<dbReference type="InterPro" id="IPR001611">
    <property type="entry name" value="Leu-rich_rpt"/>
</dbReference>
<dbReference type="PANTHER" id="PTHR45631">
    <property type="entry name" value="OS07G0107800 PROTEIN-RELATED"/>
    <property type="match status" value="1"/>
</dbReference>
<evidence type="ECO:0000256" key="18">
    <source>
        <dbReference type="PROSITE-ProRule" id="PRU10141"/>
    </source>
</evidence>
<keyword evidence="15" id="KW-0675">Receptor</keyword>
<dbReference type="PROSITE" id="PS00107">
    <property type="entry name" value="PROTEIN_KINASE_ATP"/>
    <property type="match status" value="1"/>
</dbReference>
<feature type="domain" description="Protein kinase" evidence="20">
    <location>
        <begin position="600"/>
        <end position="873"/>
    </location>
</feature>
<keyword evidence="3" id="KW-0723">Serine/threonine-protein kinase</keyword>
<evidence type="ECO:0000256" key="3">
    <source>
        <dbReference type="ARBA" id="ARBA00022527"/>
    </source>
</evidence>
<keyword evidence="9" id="KW-0677">Repeat</keyword>
<comment type="catalytic activity">
    <reaction evidence="16">
        <text>L-threonyl-[protein] + ATP = O-phospho-L-threonyl-[protein] + ADP + H(+)</text>
        <dbReference type="Rhea" id="RHEA:46608"/>
        <dbReference type="Rhea" id="RHEA-COMP:11060"/>
        <dbReference type="Rhea" id="RHEA-COMP:11605"/>
        <dbReference type="ChEBI" id="CHEBI:15378"/>
        <dbReference type="ChEBI" id="CHEBI:30013"/>
        <dbReference type="ChEBI" id="CHEBI:30616"/>
        <dbReference type="ChEBI" id="CHEBI:61977"/>
        <dbReference type="ChEBI" id="CHEBI:456216"/>
        <dbReference type="EC" id="2.7.11.1"/>
    </reaction>
</comment>
<evidence type="ECO:0000256" key="6">
    <source>
        <dbReference type="ARBA" id="ARBA00022679"/>
    </source>
</evidence>
<evidence type="ECO:0000256" key="2">
    <source>
        <dbReference type="ARBA" id="ARBA00012513"/>
    </source>
</evidence>